<dbReference type="Pfam" id="PF25472">
    <property type="entry name" value="DUF7902"/>
    <property type="match status" value="1"/>
</dbReference>
<accession>A0A2Z4FHV7</accession>
<dbReference type="InterPro" id="IPR003593">
    <property type="entry name" value="AAA+_ATPase"/>
</dbReference>
<protein>
    <submittedName>
        <fullName evidence="2">Uncharacterized protein</fullName>
    </submittedName>
</protein>
<dbReference type="EMBL" id="CP030032">
    <property type="protein sequence ID" value="AWV88473.1"/>
    <property type="molecule type" value="Genomic_DNA"/>
</dbReference>
<dbReference type="GO" id="GO:0005524">
    <property type="term" value="F:ATP binding"/>
    <property type="evidence" value="ECO:0007669"/>
    <property type="project" value="InterPro"/>
</dbReference>
<dbReference type="InterPro" id="IPR027417">
    <property type="entry name" value="P-loop_NTPase"/>
</dbReference>
<dbReference type="CDD" id="cd00009">
    <property type="entry name" value="AAA"/>
    <property type="match status" value="1"/>
</dbReference>
<feature type="region of interest" description="Disordered" evidence="1">
    <location>
        <begin position="1666"/>
        <end position="1692"/>
    </location>
</feature>
<dbReference type="Gene3D" id="3.40.50.300">
    <property type="entry name" value="P-loop containing nucleotide triphosphate hydrolases"/>
    <property type="match status" value="1"/>
</dbReference>
<organism evidence="2 3">
    <name type="scientific">Bradymonas sediminis</name>
    <dbReference type="NCBI Taxonomy" id="1548548"/>
    <lineage>
        <taxon>Bacteria</taxon>
        <taxon>Deltaproteobacteria</taxon>
        <taxon>Bradymonadales</taxon>
        <taxon>Bradymonadaceae</taxon>
        <taxon>Bradymonas</taxon>
    </lineage>
</organism>
<dbReference type="SMART" id="SM00382">
    <property type="entry name" value="AAA"/>
    <property type="match status" value="1"/>
</dbReference>
<dbReference type="OrthoDB" id="9814769at2"/>
<dbReference type="Pfam" id="PF12458">
    <property type="entry name" value="DUF3686"/>
    <property type="match status" value="1"/>
</dbReference>
<dbReference type="InterPro" id="IPR020958">
    <property type="entry name" value="DUF3686"/>
</dbReference>
<reference evidence="2 3" key="1">
    <citation type="submission" date="2018-06" db="EMBL/GenBank/DDBJ databases">
        <title>Lujinxingia sediminis gen. nov. sp. nov., a new facultative anaerobic member of the class Deltaproteobacteria, and proposal of Lujinxingaceae fam. nov.</title>
        <authorList>
            <person name="Guo L.-Y."/>
            <person name="Li C.-M."/>
            <person name="Wang S."/>
            <person name="Du Z.-J."/>
        </authorList>
    </citation>
    <scope>NUCLEOTIDE SEQUENCE [LARGE SCALE GENOMIC DNA]</scope>
    <source>
        <strain evidence="2 3">FA350</strain>
    </source>
</reference>
<dbReference type="GO" id="GO:0016887">
    <property type="term" value="F:ATP hydrolysis activity"/>
    <property type="evidence" value="ECO:0007669"/>
    <property type="project" value="InterPro"/>
</dbReference>
<dbReference type="KEGG" id="bsed:DN745_03570"/>
<evidence type="ECO:0000313" key="2">
    <source>
        <dbReference type="EMBL" id="AWV88473.1"/>
    </source>
</evidence>
<proteinExistence type="predicted"/>
<gene>
    <name evidence="2" type="ORF">DN745_03570</name>
</gene>
<sequence length="1692" mass="191412">MSNSESSTAPPTEAGIEGSNYDIIRRRLEDQAQELRRRTDALNDARAAKFGGTEMSVVGQERVRTEHNCVPRDIVSIGQKLLFGYNVKMGLKTKTEVADVFTLHHFSREKDPDSAATFQLSPLPEETSDNFLSDPKFVQNFDELYNYYKDTRLAQLLRVEGRLLAIFQVGSTLGDRRVLRWGLDANDDIQYLDNAGDRDLKLPDSHDFDWRALGREHHVLGKNPHISIIDEVFVETVGGDLTIKVEDNTADGQGIYREPVEDKHQSLGDAECYWAKVGNLILIKILPYREDKWRYFVFNTLTKEVERLDAIGQSCIQLPEEQGVVFPGGFVLSNGRARRFDGEIEGMRIHQVIRSANGEDVLYVFYRPQDGNYLLLAYNVIRKDVQNPINCQGYSLFEDGTMIVFRFQGDEPTRVHPMQIWQTPFVGDEFAASQPQDDSLLSNIGNPELVRGISDAYSLAGMVDELAASMPVYEALIASAQRLIDGYFWLSDAQVGDLASVAREMVSTAGLVIDEFQKVTVLQEKARDAIVEVESAQRELFTDVRYQDWRRIERFVDGLGRLRKQRGRLITLKDTRYIDVARLDELEVEVTKQYDQLSKAAADFLLDEEALKTYRDGLTKLESDLETLADTKRGRELEEQLNEINAGLNLLTEVVSTLQVDDPTQRTKILENIGEVLGRQNRDRARLQRRLKELAESEGRAEFGVQIQLFSQSIASALGICNEPEDCDEHLTRLMAQLEELEGRFSSFDGFLTQLAEKRDELYEVFESRKRALVEARRRRADNMAASADRILKGVVRRASSLKSVEDLNGYFAADPMVMKVRDLAQNLRAFNEGVRADDIESRLRSARDKSARQLRDKIDLFAGGDDVIQFGRHRFSVHTQKTELTLVPHADAMALHISGTEFLEPLEDPEFEKTRPFWSQALISETDEVYRGEYLAASILFAAEQHEHDLDMGVIEKMRVEGRMENPDDPAKLKSLARDFINRNFNDGYERGVHDEDAARILDAFLGLYASAGLLRFTPEGRALATLFWAYSTSSHIDKETQESRDLIRSRDHWRTRALSLGRLRESLGHAEPIQRLGEDLAEAIEPFARQFGDFAGRTKLIAEAGEYLAEELVDQTPRFIESSEAAALRDKFLGFLDQKHARLDFDADLAALGDNVSASWRLAMAWIAGFARTHVKEDVEHLLAEVAALILCDKKLERQSAETRTSVEITDLLGDHPRIQKGKLLLRLDEFLTRLRRYFAVQVPGYRAYRQASRDILARERLRLRIDDLEPQVFGGFVRNQLIDKVYLPLIGDNLAKQMGTVGDDSGSARSGLLLLISPPGYGKTTLMEYIADRLGVIFMKINAPALGHNVTSLDPAEAPNLTARQEVEKINLALEMGNNVILYLDDIQHTHSEFLQKFISLCDATRRIEGVWKGKPKTYDLRGKRFAVIMAGNPYTESGARFRIPDMLANRADTYNLGDILSGKRDVFEMSYIENALTSNPVTAPLTRRERGDIARFLKLAAGMQIPLSEFDHAYSSVEAGEIVNVLKKMNQIRDVVLKVNQQYIESAGKEDNYRTEPPFQLQGSYRNMNRMAAKIASAMNDAEVQALIDNHYDQESQTLTSGSEQNLLKLAELRGTMTEGERARWEEIKGEYRRRNQQGDEDPIGRVASQLGDIREVLELATRSAKKGAPKLPKPRTNTPDTSGQPAE</sequence>
<dbReference type="SUPFAM" id="SSF52540">
    <property type="entry name" value="P-loop containing nucleoside triphosphate hydrolases"/>
    <property type="match status" value="1"/>
</dbReference>
<evidence type="ECO:0000256" key="1">
    <source>
        <dbReference type="SAM" id="MobiDB-lite"/>
    </source>
</evidence>
<dbReference type="Proteomes" id="UP000249799">
    <property type="component" value="Chromosome"/>
</dbReference>
<dbReference type="Pfam" id="PF07728">
    <property type="entry name" value="AAA_5"/>
    <property type="match status" value="1"/>
</dbReference>
<feature type="compositionally biased region" description="Polar residues" evidence="1">
    <location>
        <begin position="1680"/>
        <end position="1692"/>
    </location>
</feature>
<dbReference type="InterPro" id="IPR057224">
    <property type="entry name" value="DUF7902"/>
</dbReference>
<keyword evidence="3" id="KW-1185">Reference proteome</keyword>
<dbReference type="RefSeq" id="WP_111332254.1">
    <property type="nucleotide sequence ID" value="NZ_CP030032.1"/>
</dbReference>
<dbReference type="InterPro" id="IPR011704">
    <property type="entry name" value="ATPase_dyneun-rel_AAA"/>
</dbReference>
<name>A0A2Z4FHV7_9DELT</name>
<evidence type="ECO:0000313" key="3">
    <source>
        <dbReference type="Proteomes" id="UP000249799"/>
    </source>
</evidence>